<evidence type="ECO:0000313" key="2">
    <source>
        <dbReference type="EMBL" id="SHN14911.1"/>
    </source>
</evidence>
<proteinExistence type="predicted"/>
<keyword evidence="3" id="KW-1185">Reference proteome</keyword>
<dbReference type="Proteomes" id="UP000184184">
    <property type="component" value="Unassembled WGS sequence"/>
</dbReference>
<evidence type="ECO:0000259" key="1">
    <source>
        <dbReference type="PROSITE" id="PS50090"/>
    </source>
</evidence>
<dbReference type="STRING" id="1027249.SAMN05216179_2074"/>
<dbReference type="AlphaFoldDB" id="A0A1M7PDB8"/>
<gene>
    <name evidence="2" type="ORF">SAMN05216179_2074</name>
</gene>
<dbReference type="PROSITE" id="PS50090">
    <property type="entry name" value="MYB_LIKE"/>
    <property type="match status" value="1"/>
</dbReference>
<dbReference type="RefSeq" id="WP_073201779.1">
    <property type="nucleotide sequence ID" value="NZ_FRCZ01000004.1"/>
</dbReference>
<dbReference type="InterPro" id="IPR001005">
    <property type="entry name" value="SANT/Myb"/>
</dbReference>
<dbReference type="EMBL" id="FRCZ01000004">
    <property type="protein sequence ID" value="SHN14911.1"/>
    <property type="molecule type" value="Genomic_DNA"/>
</dbReference>
<protein>
    <submittedName>
        <fullName evidence="2">Transcription factor, RsfA family</fullName>
    </submittedName>
</protein>
<feature type="domain" description="Myb-like" evidence="1">
    <location>
        <begin position="1"/>
        <end position="57"/>
    </location>
</feature>
<sequence>MQGNRQDAWTNDEDILLAETVLRYIREGQTQLEAFKEVGGRLSRTSAACGFRWNATLRKQYEEAIQLAKRNRKKLPLSTTDTIENKTIEQPNIHDVIETLERLQSFYQQIDHREELRSVLDENKRIKQELQNYREFAQTVHQALEKLSH</sequence>
<dbReference type="Pfam" id="PF13921">
    <property type="entry name" value="Myb_DNA-bind_6"/>
    <property type="match status" value="1"/>
</dbReference>
<dbReference type="NCBIfam" id="TIGR02894">
    <property type="entry name" value="DNA_bind_RsfA"/>
    <property type="match status" value="1"/>
</dbReference>
<dbReference type="InterPro" id="IPR014243">
    <property type="entry name" value="RsfA-like"/>
</dbReference>
<name>A0A1M7PDB8_9BACI</name>
<dbReference type="OrthoDB" id="2845592at2"/>
<dbReference type="PANTHER" id="PTHR41302:SF2">
    <property type="entry name" value="PRESPORE SPECIFIC TRANSCRIPTIONAL ACTIVATOR RSFA"/>
    <property type="match status" value="1"/>
</dbReference>
<evidence type="ECO:0000313" key="3">
    <source>
        <dbReference type="Proteomes" id="UP000184184"/>
    </source>
</evidence>
<reference evidence="2 3" key="1">
    <citation type="submission" date="2016-11" db="EMBL/GenBank/DDBJ databases">
        <authorList>
            <person name="Jaros S."/>
            <person name="Januszkiewicz K."/>
            <person name="Wedrychowicz H."/>
        </authorList>
    </citation>
    <scope>NUCLEOTIDE SEQUENCE [LARGE SCALE GENOMIC DNA]</scope>
    <source>
        <strain evidence="2 3">CGMCC 1.10681</strain>
    </source>
</reference>
<dbReference type="PANTHER" id="PTHR41302">
    <property type="entry name" value="PRESPORE-SPECIFIC TRANSCRIPTIONAL REGULATOR RSFA-RELATED"/>
    <property type="match status" value="1"/>
</dbReference>
<accession>A0A1M7PDB8</accession>
<organism evidence="2 3">
    <name type="scientific">Gracilibacillus kekensis</name>
    <dbReference type="NCBI Taxonomy" id="1027249"/>
    <lineage>
        <taxon>Bacteria</taxon>
        <taxon>Bacillati</taxon>
        <taxon>Bacillota</taxon>
        <taxon>Bacilli</taxon>
        <taxon>Bacillales</taxon>
        <taxon>Bacillaceae</taxon>
        <taxon>Gracilibacillus</taxon>
    </lineage>
</organism>